<dbReference type="EMBL" id="BOMN01000022">
    <property type="protein sequence ID" value="GIE18726.1"/>
    <property type="molecule type" value="Genomic_DNA"/>
</dbReference>
<dbReference type="Gene3D" id="1.10.287.1350">
    <property type="match status" value="1"/>
</dbReference>
<feature type="domain" description="O-methyltransferase dimerisation" evidence="5">
    <location>
        <begin position="9"/>
        <end position="79"/>
    </location>
</feature>
<keyword evidence="1 6" id="KW-0489">Methyltransferase</keyword>
<dbReference type="RefSeq" id="WP_203835976.1">
    <property type="nucleotide sequence ID" value="NZ_BAAATV010000003.1"/>
</dbReference>
<keyword evidence="2" id="KW-0808">Transferase</keyword>
<dbReference type="InterPro" id="IPR029063">
    <property type="entry name" value="SAM-dependent_MTases_sf"/>
</dbReference>
<evidence type="ECO:0000313" key="7">
    <source>
        <dbReference type="Proteomes" id="UP000603200"/>
    </source>
</evidence>
<dbReference type="SUPFAM" id="SSF53335">
    <property type="entry name" value="S-adenosyl-L-methionine-dependent methyltransferases"/>
    <property type="match status" value="1"/>
</dbReference>
<dbReference type="PANTHER" id="PTHR43712:SF2">
    <property type="entry name" value="O-METHYLTRANSFERASE CICE"/>
    <property type="match status" value="1"/>
</dbReference>
<evidence type="ECO:0000259" key="5">
    <source>
        <dbReference type="Pfam" id="PF08100"/>
    </source>
</evidence>
<dbReference type="InterPro" id="IPR001077">
    <property type="entry name" value="COMT_C"/>
</dbReference>
<feature type="domain" description="O-methyltransferase C-terminal" evidence="4">
    <location>
        <begin position="105"/>
        <end position="312"/>
    </location>
</feature>
<evidence type="ECO:0000256" key="2">
    <source>
        <dbReference type="ARBA" id="ARBA00022679"/>
    </source>
</evidence>
<dbReference type="GO" id="GO:0032259">
    <property type="term" value="P:methylation"/>
    <property type="evidence" value="ECO:0007669"/>
    <property type="project" value="UniProtKB-KW"/>
</dbReference>
<dbReference type="PIRSF" id="PIRSF005739">
    <property type="entry name" value="O-mtase"/>
    <property type="match status" value="1"/>
</dbReference>
<dbReference type="InterPro" id="IPR016461">
    <property type="entry name" value="COMT-like"/>
</dbReference>
<dbReference type="CDD" id="cd02440">
    <property type="entry name" value="AdoMet_MTases"/>
    <property type="match status" value="1"/>
</dbReference>
<organism evidence="6 7">
    <name type="scientific">Winogradskya humida</name>
    <dbReference type="NCBI Taxonomy" id="113566"/>
    <lineage>
        <taxon>Bacteria</taxon>
        <taxon>Bacillati</taxon>
        <taxon>Actinomycetota</taxon>
        <taxon>Actinomycetes</taxon>
        <taxon>Micromonosporales</taxon>
        <taxon>Micromonosporaceae</taxon>
        <taxon>Winogradskya</taxon>
    </lineage>
</organism>
<keyword evidence="3" id="KW-0949">S-adenosyl-L-methionine</keyword>
<dbReference type="PROSITE" id="PS51683">
    <property type="entry name" value="SAM_OMT_II"/>
    <property type="match status" value="1"/>
</dbReference>
<reference evidence="6 7" key="1">
    <citation type="submission" date="2021-01" db="EMBL/GenBank/DDBJ databases">
        <title>Whole genome shotgun sequence of Actinoplanes humidus NBRC 14915.</title>
        <authorList>
            <person name="Komaki H."/>
            <person name="Tamura T."/>
        </authorList>
    </citation>
    <scope>NUCLEOTIDE SEQUENCE [LARGE SCALE GENOMIC DNA]</scope>
    <source>
        <strain evidence="6 7">NBRC 14915</strain>
    </source>
</reference>
<dbReference type="Pfam" id="PF08100">
    <property type="entry name" value="Dimerisation"/>
    <property type="match status" value="1"/>
</dbReference>
<dbReference type="SUPFAM" id="SSF46785">
    <property type="entry name" value="Winged helix' DNA-binding domain"/>
    <property type="match status" value="1"/>
</dbReference>
<dbReference type="InterPro" id="IPR036388">
    <property type="entry name" value="WH-like_DNA-bd_sf"/>
</dbReference>
<name>A0ABQ3ZJG5_9ACTN</name>
<proteinExistence type="predicted"/>
<dbReference type="Proteomes" id="UP000603200">
    <property type="component" value="Unassembled WGS sequence"/>
</dbReference>
<protein>
    <submittedName>
        <fullName evidence="6">Methyltransferase</fullName>
    </submittedName>
</protein>
<sequence length="334" mass="34493">MTYTPLTRMAFGYATSQILHTAVRLGIPEALEAGPLPQEKLAVETSCDQAGLGRLLRALTVLGVIGQTPAGYALTDLGRPLCPGHPGSLHAALLMLGDPAMWRAWGSLTDAVRSGGSAFEHAHGHPLFDHLAGDPGLSTLFNTAMGAGTGEVAGDFVRAYDVRAARTVVDIGGGNGTLLAAVLAAAPDAHGVLLDSAEGAARAAPTLRRAAPPERWTITPGDFFDTVPEGDLILLKGILHDWDDRRCVTILRNCRRSIAPDGRLLVLEPVVAPGAGPGAAAAVMSDIAMLVLTGGQERTAAEYRALLAASGFALSAITEPLGATPTRILAAIPC</sequence>
<evidence type="ECO:0000259" key="4">
    <source>
        <dbReference type="Pfam" id="PF00891"/>
    </source>
</evidence>
<gene>
    <name evidence="6" type="ORF">Ahu01nite_018280</name>
</gene>
<accession>A0ABQ3ZJG5</accession>
<dbReference type="Gene3D" id="1.10.10.10">
    <property type="entry name" value="Winged helix-like DNA-binding domain superfamily/Winged helix DNA-binding domain"/>
    <property type="match status" value="1"/>
</dbReference>
<dbReference type="InterPro" id="IPR036390">
    <property type="entry name" value="WH_DNA-bd_sf"/>
</dbReference>
<keyword evidence="7" id="KW-1185">Reference proteome</keyword>
<evidence type="ECO:0000313" key="6">
    <source>
        <dbReference type="EMBL" id="GIE18726.1"/>
    </source>
</evidence>
<dbReference type="Pfam" id="PF00891">
    <property type="entry name" value="Methyltransf_2"/>
    <property type="match status" value="1"/>
</dbReference>
<dbReference type="InterPro" id="IPR012967">
    <property type="entry name" value="COMT_dimerisation"/>
</dbReference>
<evidence type="ECO:0000256" key="3">
    <source>
        <dbReference type="ARBA" id="ARBA00022691"/>
    </source>
</evidence>
<dbReference type="Gene3D" id="3.40.50.150">
    <property type="entry name" value="Vaccinia Virus protein VP39"/>
    <property type="match status" value="1"/>
</dbReference>
<comment type="caution">
    <text evidence="6">The sequence shown here is derived from an EMBL/GenBank/DDBJ whole genome shotgun (WGS) entry which is preliminary data.</text>
</comment>
<dbReference type="PANTHER" id="PTHR43712">
    <property type="entry name" value="PUTATIVE (AFU_ORTHOLOGUE AFUA_4G14580)-RELATED"/>
    <property type="match status" value="1"/>
</dbReference>
<dbReference type="GO" id="GO:0008168">
    <property type="term" value="F:methyltransferase activity"/>
    <property type="evidence" value="ECO:0007669"/>
    <property type="project" value="UniProtKB-KW"/>
</dbReference>
<evidence type="ECO:0000256" key="1">
    <source>
        <dbReference type="ARBA" id="ARBA00022603"/>
    </source>
</evidence>